<dbReference type="Pfam" id="PF23069">
    <property type="entry name" value="DUF7042"/>
    <property type="match status" value="1"/>
</dbReference>
<feature type="chain" id="PRO_5044666269" evidence="2">
    <location>
        <begin position="25"/>
        <end position="362"/>
    </location>
</feature>
<evidence type="ECO:0000256" key="1">
    <source>
        <dbReference type="SAM" id="Phobius"/>
    </source>
</evidence>
<reference evidence="5 6" key="1">
    <citation type="submission" date="2025-04" db="UniProtKB">
        <authorList>
            <consortium name="RefSeq"/>
        </authorList>
    </citation>
    <scope>IDENTIFICATION</scope>
    <source>
        <tissue evidence="5 6">Whole sample</tissue>
    </source>
</reference>
<organism evidence="4 6">
    <name type="scientific">Crassostrea virginica</name>
    <name type="common">Eastern oyster</name>
    <dbReference type="NCBI Taxonomy" id="6565"/>
    <lineage>
        <taxon>Eukaryota</taxon>
        <taxon>Metazoa</taxon>
        <taxon>Spiralia</taxon>
        <taxon>Lophotrochozoa</taxon>
        <taxon>Mollusca</taxon>
        <taxon>Bivalvia</taxon>
        <taxon>Autobranchia</taxon>
        <taxon>Pteriomorphia</taxon>
        <taxon>Ostreida</taxon>
        <taxon>Ostreoidea</taxon>
        <taxon>Ostreidae</taxon>
        <taxon>Crassostrea</taxon>
    </lineage>
</organism>
<accession>A0A8B8DAQ7</accession>
<feature type="signal peptide" evidence="2">
    <location>
        <begin position="1"/>
        <end position="24"/>
    </location>
</feature>
<keyword evidence="1" id="KW-1133">Transmembrane helix</keyword>
<proteinExistence type="predicted"/>
<dbReference type="OrthoDB" id="6057798at2759"/>
<feature type="transmembrane region" description="Helical" evidence="1">
    <location>
        <begin position="318"/>
        <end position="343"/>
    </location>
</feature>
<gene>
    <name evidence="5 6" type="primary">LOC111125508</name>
</gene>
<evidence type="ECO:0000259" key="3">
    <source>
        <dbReference type="Pfam" id="PF23069"/>
    </source>
</evidence>
<dbReference type="KEGG" id="cvn:111125508"/>
<protein>
    <submittedName>
        <fullName evidence="5 6">Uncharacterized protein LOC111125508</fullName>
    </submittedName>
</protein>
<keyword evidence="1" id="KW-0472">Membrane</keyword>
<evidence type="ECO:0000313" key="4">
    <source>
        <dbReference type="Proteomes" id="UP000694844"/>
    </source>
</evidence>
<feature type="domain" description="DUF7042" evidence="3">
    <location>
        <begin position="171"/>
        <end position="290"/>
    </location>
</feature>
<keyword evidence="2" id="KW-0732">Signal</keyword>
<evidence type="ECO:0000313" key="6">
    <source>
        <dbReference type="RefSeq" id="XP_022325128.1"/>
    </source>
</evidence>
<keyword evidence="4" id="KW-1185">Reference proteome</keyword>
<evidence type="ECO:0000313" key="5">
    <source>
        <dbReference type="RefSeq" id="XP_022325127.1"/>
    </source>
</evidence>
<keyword evidence="1" id="KW-0812">Transmembrane</keyword>
<dbReference type="RefSeq" id="XP_022325128.1">
    <property type="nucleotide sequence ID" value="XM_022469420.1"/>
</dbReference>
<dbReference type="Proteomes" id="UP000694844">
    <property type="component" value="Chromosome 3"/>
</dbReference>
<dbReference type="RefSeq" id="XP_022325127.1">
    <property type="nucleotide sequence ID" value="XM_022469419.1"/>
</dbReference>
<dbReference type="AlphaFoldDB" id="A0A8B8DAQ7"/>
<name>A0A8B8DAQ7_CRAVI</name>
<dbReference type="GeneID" id="111125508"/>
<sequence length="362" mass="39682">MRRYNCLLTYSIVWVLTIIYDAESCSLPVEWDGEWHDSSDTEQDITFTRSSSYVVGWKHIAYSDTITSWTCVDQDTFNNLLLFKSNQTANIFGTPHRLYRCIKWEKLTDFSYSYLVHANNESNAQGDRVLVQQDTASVDISSGCNPTNGLPTAVETIVLVKKGYIQNAAQNCPTPFLGTFNYSFNDGSSTFCNGTSMWDVCTDRTQMVVNYTFCSTKQFFSSGGVAYCVYSTSVGSNYYITVANADSTVDFSSTFRFTCYAVTTSGRYVLASDNKGACVQDQTPHNKSATGTGTLTFSSYENCAGSTASPENSSINTVLIAGIVVGVLVLAAVVAAVVGVVLCKKKNKVRTQSRENGSERLG</sequence>
<dbReference type="InterPro" id="IPR055470">
    <property type="entry name" value="DUF7042"/>
</dbReference>
<evidence type="ECO:0000256" key="2">
    <source>
        <dbReference type="SAM" id="SignalP"/>
    </source>
</evidence>